<name>A0A7Z0VIL9_9GAMM</name>
<feature type="region of interest" description="Disordered" evidence="1">
    <location>
        <begin position="155"/>
        <end position="176"/>
    </location>
</feature>
<evidence type="ECO:0008006" key="4">
    <source>
        <dbReference type="Google" id="ProtNLM"/>
    </source>
</evidence>
<protein>
    <recommendedName>
        <fullName evidence="4">DUF3305 domain-containing protein</fullName>
    </recommendedName>
</protein>
<feature type="compositionally biased region" description="Basic and acidic residues" evidence="1">
    <location>
        <begin position="163"/>
        <end position="176"/>
    </location>
</feature>
<dbReference type="Proteomes" id="UP000094769">
    <property type="component" value="Unassembled WGS sequence"/>
</dbReference>
<evidence type="ECO:0000313" key="2">
    <source>
        <dbReference type="EMBL" id="ODJ86302.1"/>
    </source>
</evidence>
<evidence type="ECO:0000313" key="3">
    <source>
        <dbReference type="Proteomes" id="UP000094769"/>
    </source>
</evidence>
<dbReference type="Pfam" id="PF11749">
    <property type="entry name" value="DUF3305"/>
    <property type="match status" value="1"/>
</dbReference>
<organism evidence="2 3">
    <name type="scientific">Candidatus Thiodiazotropha endolucinida</name>
    <dbReference type="NCBI Taxonomy" id="1655433"/>
    <lineage>
        <taxon>Bacteria</taxon>
        <taxon>Pseudomonadati</taxon>
        <taxon>Pseudomonadota</taxon>
        <taxon>Gammaproteobacteria</taxon>
        <taxon>Chromatiales</taxon>
        <taxon>Sedimenticolaceae</taxon>
        <taxon>Candidatus Thiodiazotropha</taxon>
    </lineage>
</organism>
<evidence type="ECO:0000256" key="1">
    <source>
        <dbReference type="SAM" id="MobiDB-lite"/>
    </source>
</evidence>
<comment type="caution">
    <text evidence="2">The sequence shown here is derived from an EMBL/GenBank/DDBJ whole genome shotgun (WGS) entry which is preliminary data.</text>
</comment>
<dbReference type="EMBL" id="MARB01000024">
    <property type="protein sequence ID" value="ODJ86302.1"/>
    <property type="molecule type" value="Genomic_DNA"/>
</dbReference>
<dbReference type="RefSeq" id="WP_162420268.1">
    <property type="nucleotide sequence ID" value="NZ_MARB01000024.1"/>
</dbReference>
<sequence length="176" mass="20204">MTATNSDHRRDHNPSQFNVSVIIQQSPSDSRWLEDRWEAVGVVATLEEERLDRAGPSLIHQEGPVSHYLYPGFTLRLHEDECESYYYNLLSSQPHCYVVANLDDQGKPNPFLVSLSYDEAHAYLEGDDTVYTVPVPAELYRWTEAFVLDHYAPQKRTKRKRADWKSAARGPGDHEA</sequence>
<dbReference type="InterPro" id="IPR021736">
    <property type="entry name" value="DUF3305"/>
</dbReference>
<proteinExistence type="predicted"/>
<dbReference type="AlphaFoldDB" id="A0A7Z0VIL9"/>
<keyword evidence="3" id="KW-1185">Reference proteome</keyword>
<accession>A0A7Z0VIL9</accession>
<gene>
    <name evidence="2" type="ORF">CODIS_34970</name>
</gene>
<reference evidence="2 3" key="1">
    <citation type="submission" date="2016-06" db="EMBL/GenBank/DDBJ databases">
        <title>Genome sequence of endosymbiont of Candidatus Endolucinida thiodiazotropha.</title>
        <authorList>
            <person name="Poehlein A."/>
            <person name="Koenig S."/>
            <person name="Heiden S.E."/>
            <person name="Thuermer A."/>
            <person name="Voget S."/>
            <person name="Daniel R."/>
            <person name="Markert S."/>
            <person name="Gros O."/>
            <person name="Schweder T."/>
        </authorList>
    </citation>
    <scope>NUCLEOTIDE SEQUENCE [LARGE SCALE GENOMIC DNA]</scope>
    <source>
        <strain evidence="2 3">COS</strain>
    </source>
</reference>